<comment type="caution">
    <text evidence="4">The sequence shown here is derived from an EMBL/GenBank/DDBJ whole genome shotgun (WGS) entry which is preliminary data.</text>
</comment>
<dbReference type="EMBL" id="MCFI01000004">
    <property type="protein sequence ID" value="ORY85706.1"/>
    <property type="molecule type" value="Genomic_DNA"/>
</dbReference>
<keyword evidence="3" id="KW-0560">Oxidoreductase</keyword>
<dbReference type="AlphaFoldDB" id="A0A1Y2FR80"/>
<dbReference type="PANTHER" id="PTHR43180:SF66">
    <property type="entry name" value="SHORT-CHAIN DEHYDROGENASE_REDUCTASE FAMILY PROTEIN"/>
    <property type="match status" value="1"/>
</dbReference>
<dbReference type="InterPro" id="IPR036291">
    <property type="entry name" value="NAD(P)-bd_dom_sf"/>
</dbReference>
<protein>
    <recommendedName>
        <fullName evidence="6">3-oxoacyl-reductase</fullName>
    </recommendedName>
</protein>
<dbReference type="FunFam" id="3.40.50.720:FF:000084">
    <property type="entry name" value="Short-chain dehydrogenase reductase"/>
    <property type="match status" value="1"/>
</dbReference>
<evidence type="ECO:0000256" key="2">
    <source>
        <dbReference type="ARBA" id="ARBA00022857"/>
    </source>
</evidence>
<dbReference type="OMA" id="SIAQTCA"/>
<dbReference type="SUPFAM" id="SSF51735">
    <property type="entry name" value="NAD(P)-binding Rossmann-fold domains"/>
    <property type="match status" value="1"/>
</dbReference>
<evidence type="ECO:0008006" key="6">
    <source>
        <dbReference type="Google" id="ProtNLM"/>
    </source>
</evidence>
<keyword evidence="5" id="KW-1185">Reference proteome</keyword>
<accession>A0A1Y2FR80</accession>
<dbReference type="PANTHER" id="PTHR43180">
    <property type="entry name" value="3-OXOACYL-(ACYL-CARRIER-PROTEIN) REDUCTASE (AFU_ORTHOLOGUE AFUA_6G11210)"/>
    <property type="match status" value="1"/>
</dbReference>
<comment type="similarity">
    <text evidence="1">Belongs to the short-chain dehydrogenases/reductases (SDR) family.</text>
</comment>
<dbReference type="Pfam" id="PF13561">
    <property type="entry name" value="adh_short_C2"/>
    <property type="match status" value="1"/>
</dbReference>
<dbReference type="GeneID" id="63785416"/>
<evidence type="ECO:0000313" key="5">
    <source>
        <dbReference type="Proteomes" id="UP000193685"/>
    </source>
</evidence>
<dbReference type="PRINTS" id="PR00081">
    <property type="entry name" value="GDHRDH"/>
</dbReference>
<keyword evidence="2" id="KW-0521">NADP</keyword>
<evidence type="ECO:0000256" key="1">
    <source>
        <dbReference type="ARBA" id="ARBA00006484"/>
    </source>
</evidence>
<evidence type="ECO:0000313" key="4">
    <source>
        <dbReference type="EMBL" id="ORY85706.1"/>
    </source>
</evidence>
<reference evidence="4 5" key="1">
    <citation type="submission" date="2016-07" db="EMBL/GenBank/DDBJ databases">
        <title>Pervasive Adenine N6-methylation of Active Genes in Fungi.</title>
        <authorList>
            <consortium name="DOE Joint Genome Institute"/>
            <person name="Mondo S.J."/>
            <person name="Dannebaum R.O."/>
            <person name="Kuo R.C."/>
            <person name="Labutti K."/>
            <person name="Haridas S."/>
            <person name="Kuo A."/>
            <person name="Salamov A."/>
            <person name="Ahrendt S.R."/>
            <person name="Lipzen A."/>
            <person name="Sullivan W."/>
            <person name="Andreopoulos W.B."/>
            <person name="Clum A."/>
            <person name="Lindquist E."/>
            <person name="Daum C."/>
            <person name="Ramamoorthy G.K."/>
            <person name="Gryganskyi A."/>
            <person name="Culley D."/>
            <person name="Magnuson J.K."/>
            <person name="James T.Y."/>
            <person name="O'Malley M.A."/>
            <person name="Stajich J.E."/>
            <person name="Spatafora J.W."/>
            <person name="Visel A."/>
            <person name="Grigoriev I.V."/>
        </authorList>
    </citation>
    <scope>NUCLEOTIDE SEQUENCE [LARGE SCALE GENOMIC DNA]</scope>
    <source>
        <strain evidence="4 5">12-1054</strain>
    </source>
</reference>
<sequence length="292" mass="30273">MSSAQDRLKQVTVHLEKAPATTLEGQVAIITGANSLIGIGAATAKLFAARGAKAVYICDYDGSNLEQIKQELEKAYPGTAVIPREFDAADEEALKACIQHAVDNYGRLDIFFANAGIVTMNLVSNADAEDFMNTMRVNALSVFLAIRYASEAMQVTSAEKPVSGGSIVATASVAGVRSGAGSSDYSASKAAVINLCQTSAWQLAGTGIRVNAVCPGLIESGMTAPVFSSARSRGTQGKIGQLNPTRRNGVSAEIAHGVLFLSSLESSYVNGQAFIIDGGLSSSHPVVPGKVA</sequence>
<dbReference type="Proteomes" id="UP000193685">
    <property type="component" value="Unassembled WGS sequence"/>
</dbReference>
<organism evidence="4 5">
    <name type="scientific">Protomyces lactucae-debilis</name>
    <dbReference type="NCBI Taxonomy" id="2754530"/>
    <lineage>
        <taxon>Eukaryota</taxon>
        <taxon>Fungi</taxon>
        <taxon>Dikarya</taxon>
        <taxon>Ascomycota</taxon>
        <taxon>Taphrinomycotina</taxon>
        <taxon>Taphrinomycetes</taxon>
        <taxon>Taphrinales</taxon>
        <taxon>Protomycetaceae</taxon>
        <taxon>Protomyces</taxon>
    </lineage>
</organism>
<proteinExistence type="inferred from homology"/>
<dbReference type="Gene3D" id="3.40.50.720">
    <property type="entry name" value="NAD(P)-binding Rossmann-like Domain"/>
    <property type="match status" value="1"/>
</dbReference>
<dbReference type="PRINTS" id="PR00080">
    <property type="entry name" value="SDRFAMILY"/>
</dbReference>
<dbReference type="STRING" id="56484.A0A1Y2FR80"/>
<dbReference type="GO" id="GO:0016491">
    <property type="term" value="F:oxidoreductase activity"/>
    <property type="evidence" value="ECO:0007669"/>
    <property type="project" value="UniProtKB-KW"/>
</dbReference>
<dbReference type="OrthoDB" id="4131217at2759"/>
<dbReference type="InterPro" id="IPR002347">
    <property type="entry name" value="SDR_fam"/>
</dbReference>
<dbReference type="RefSeq" id="XP_040727188.1">
    <property type="nucleotide sequence ID" value="XM_040868817.1"/>
</dbReference>
<dbReference type="CDD" id="cd05233">
    <property type="entry name" value="SDR_c"/>
    <property type="match status" value="1"/>
</dbReference>
<gene>
    <name evidence="4" type="ORF">BCR37DRAFT_377416</name>
</gene>
<name>A0A1Y2FR80_PROLT</name>
<evidence type="ECO:0000256" key="3">
    <source>
        <dbReference type="ARBA" id="ARBA00023002"/>
    </source>
</evidence>